<keyword evidence="7" id="KW-1185">Reference proteome</keyword>
<gene>
    <name evidence="6" type="ORF">GCM10010917_26820</name>
</gene>
<dbReference type="Pfam" id="PF03466">
    <property type="entry name" value="LysR_substrate"/>
    <property type="match status" value="1"/>
</dbReference>
<feature type="domain" description="HTH lysR-type" evidence="5">
    <location>
        <begin position="1"/>
        <end position="58"/>
    </location>
</feature>
<keyword evidence="3" id="KW-0238">DNA-binding</keyword>
<dbReference type="Gene3D" id="3.40.190.290">
    <property type="match status" value="1"/>
</dbReference>
<dbReference type="SUPFAM" id="SSF46785">
    <property type="entry name" value="Winged helix' DNA-binding domain"/>
    <property type="match status" value="1"/>
</dbReference>
<dbReference type="Pfam" id="PF00126">
    <property type="entry name" value="HTH_1"/>
    <property type="match status" value="1"/>
</dbReference>
<dbReference type="InterPro" id="IPR036390">
    <property type="entry name" value="WH_DNA-bd_sf"/>
</dbReference>
<evidence type="ECO:0000256" key="3">
    <source>
        <dbReference type="ARBA" id="ARBA00023125"/>
    </source>
</evidence>
<dbReference type="RefSeq" id="WP_094092467.1">
    <property type="nucleotide sequence ID" value="NZ_BMHF01000008.1"/>
</dbReference>
<dbReference type="PANTHER" id="PTHR30419:SF28">
    <property type="entry name" value="HTH-TYPE TRANSCRIPTIONAL REGULATOR BSDA"/>
    <property type="match status" value="1"/>
</dbReference>
<evidence type="ECO:0000256" key="2">
    <source>
        <dbReference type="ARBA" id="ARBA00023015"/>
    </source>
</evidence>
<accession>A0ABQ1GAZ8</accession>
<protein>
    <submittedName>
        <fullName evidence="6">LysR family transcriptional regulator</fullName>
    </submittedName>
</protein>
<dbReference type="InterPro" id="IPR005119">
    <property type="entry name" value="LysR_subst-bd"/>
</dbReference>
<evidence type="ECO:0000256" key="4">
    <source>
        <dbReference type="ARBA" id="ARBA00023163"/>
    </source>
</evidence>
<dbReference type="PANTHER" id="PTHR30419">
    <property type="entry name" value="HTH-TYPE TRANSCRIPTIONAL REGULATOR YBHD"/>
    <property type="match status" value="1"/>
</dbReference>
<dbReference type="InterPro" id="IPR050950">
    <property type="entry name" value="HTH-type_LysR_regulators"/>
</dbReference>
<sequence>MDFLQLQYFQTVARLEHMTKAAETLSIAQPSLSKSISRLEEELGVRLFDREGRTIKLNSMGKAFLQRVDRVFMELNEGRQEVQQLAGLQEGSITLAVTISKILPELLGSFLSEYPKVHLRQVMEPAVRIKQQLESGEIDFCITSLPIEGDHLIWEPLMTEEIFLLVPQDHPLSFRSSISLSEVREDRFISLNSGYGFRRLTDEFCRKAGFMPNTAFEGDEPAVIGSLVNKGLGVAFVPAMSVADIVLHSTSRLRISSPECRRTIGLVYSDRTYKSMAAQRFHVYCREYFKQLFIDLQKL</sequence>
<name>A0ABQ1GAZ8_9BACL</name>
<dbReference type="Proteomes" id="UP000609323">
    <property type="component" value="Unassembled WGS sequence"/>
</dbReference>
<comment type="caution">
    <text evidence="6">The sequence shown here is derived from an EMBL/GenBank/DDBJ whole genome shotgun (WGS) entry which is preliminary data.</text>
</comment>
<dbReference type="InterPro" id="IPR036388">
    <property type="entry name" value="WH-like_DNA-bd_sf"/>
</dbReference>
<keyword evidence="4" id="KW-0804">Transcription</keyword>
<dbReference type="PROSITE" id="PS50931">
    <property type="entry name" value="HTH_LYSR"/>
    <property type="match status" value="1"/>
</dbReference>
<dbReference type="InterPro" id="IPR000847">
    <property type="entry name" value="LysR_HTH_N"/>
</dbReference>
<evidence type="ECO:0000256" key="1">
    <source>
        <dbReference type="ARBA" id="ARBA00009437"/>
    </source>
</evidence>
<evidence type="ECO:0000313" key="6">
    <source>
        <dbReference type="EMBL" id="GGA40171.1"/>
    </source>
</evidence>
<organism evidence="6 7">
    <name type="scientific">Paenibacillus physcomitrellae</name>
    <dbReference type="NCBI Taxonomy" id="1619311"/>
    <lineage>
        <taxon>Bacteria</taxon>
        <taxon>Bacillati</taxon>
        <taxon>Bacillota</taxon>
        <taxon>Bacilli</taxon>
        <taxon>Bacillales</taxon>
        <taxon>Paenibacillaceae</taxon>
        <taxon>Paenibacillus</taxon>
    </lineage>
</organism>
<dbReference type="PRINTS" id="PR00039">
    <property type="entry name" value="HTHLYSR"/>
</dbReference>
<evidence type="ECO:0000313" key="7">
    <source>
        <dbReference type="Proteomes" id="UP000609323"/>
    </source>
</evidence>
<reference evidence="7" key="1">
    <citation type="journal article" date="2019" name="Int. J. Syst. Evol. Microbiol.">
        <title>The Global Catalogue of Microorganisms (GCM) 10K type strain sequencing project: providing services to taxonomists for standard genome sequencing and annotation.</title>
        <authorList>
            <consortium name="The Broad Institute Genomics Platform"/>
            <consortium name="The Broad Institute Genome Sequencing Center for Infectious Disease"/>
            <person name="Wu L."/>
            <person name="Ma J."/>
        </authorList>
    </citation>
    <scope>NUCLEOTIDE SEQUENCE [LARGE SCALE GENOMIC DNA]</scope>
    <source>
        <strain evidence="7">CGMCC 1.15044</strain>
    </source>
</reference>
<dbReference type="SUPFAM" id="SSF53850">
    <property type="entry name" value="Periplasmic binding protein-like II"/>
    <property type="match status" value="1"/>
</dbReference>
<keyword evidence="2" id="KW-0805">Transcription regulation</keyword>
<comment type="similarity">
    <text evidence="1">Belongs to the LysR transcriptional regulatory family.</text>
</comment>
<dbReference type="Gene3D" id="1.10.10.10">
    <property type="entry name" value="Winged helix-like DNA-binding domain superfamily/Winged helix DNA-binding domain"/>
    <property type="match status" value="1"/>
</dbReference>
<evidence type="ECO:0000259" key="5">
    <source>
        <dbReference type="PROSITE" id="PS50931"/>
    </source>
</evidence>
<proteinExistence type="inferred from homology"/>
<dbReference type="EMBL" id="BMHF01000008">
    <property type="protein sequence ID" value="GGA40171.1"/>
    <property type="molecule type" value="Genomic_DNA"/>
</dbReference>